<dbReference type="PANTHER" id="PTHR35526">
    <property type="entry name" value="ANTI-SIGMA-F FACTOR RSBW-RELATED"/>
    <property type="match status" value="1"/>
</dbReference>
<dbReference type="Pfam" id="PF13581">
    <property type="entry name" value="HATPase_c_2"/>
    <property type="match status" value="1"/>
</dbReference>
<name>A0A081XHW0_STRTO</name>
<dbReference type="SUPFAM" id="SSF55874">
    <property type="entry name" value="ATPase domain of HSP90 chaperone/DNA topoisomerase II/histidine kinase"/>
    <property type="match status" value="1"/>
</dbReference>
<sequence>MVMRAHERGVRDARRFTAAVLARWGIHGEEADAAVLIVSELTTNAVQHGGSDLTMTLALVGNTLRVDVTDYGGPDPRPKAAEADECGRGLDIVGCLASRTETARGVWGLRVSAEVGIRESGRPVRF</sequence>
<dbReference type="GO" id="GO:0004674">
    <property type="term" value="F:protein serine/threonine kinase activity"/>
    <property type="evidence" value="ECO:0007669"/>
    <property type="project" value="UniProtKB-KW"/>
</dbReference>
<dbReference type="InterPro" id="IPR036890">
    <property type="entry name" value="HATPase_C_sf"/>
</dbReference>
<keyword evidence="1" id="KW-0418">Kinase</keyword>
<gene>
    <name evidence="3" type="ORF">BU52_32285</name>
</gene>
<dbReference type="Proteomes" id="UP000028341">
    <property type="component" value="Unassembled WGS sequence"/>
</dbReference>
<organism evidence="3 4">
    <name type="scientific">Streptomyces toyocaensis</name>
    <dbReference type="NCBI Taxonomy" id="55952"/>
    <lineage>
        <taxon>Bacteria</taxon>
        <taxon>Bacillati</taxon>
        <taxon>Actinomycetota</taxon>
        <taxon>Actinomycetes</taxon>
        <taxon>Kitasatosporales</taxon>
        <taxon>Streptomycetaceae</taxon>
        <taxon>Streptomyces</taxon>
    </lineage>
</organism>
<reference evidence="3 4" key="1">
    <citation type="submission" date="2014-02" db="EMBL/GenBank/DDBJ databases">
        <title>The genome announcement of Streptomyces toyocaensis NRRL15009.</title>
        <authorList>
            <person name="Hong H.-J."/>
            <person name="Kwun M.J."/>
        </authorList>
    </citation>
    <scope>NUCLEOTIDE SEQUENCE [LARGE SCALE GENOMIC DNA]</scope>
    <source>
        <strain evidence="3 4">NRRL 15009</strain>
    </source>
</reference>
<dbReference type="InterPro" id="IPR050267">
    <property type="entry name" value="Anti-sigma-factor_SerPK"/>
</dbReference>
<keyword evidence="1" id="KW-0723">Serine/threonine-protein kinase</keyword>
<feature type="domain" description="Histidine kinase/HSP90-like ATPase" evidence="2">
    <location>
        <begin position="5"/>
        <end position="104"/>
    </location>
</feature>
<dbReference type="STRING" id="55952.BU52_32285"/>
<dbReference type="AlphaFoldDB" id="A0A081XHW0"/>
<comment type="caution">
    <text evidence="3">The sequence shown here is derived from an EMBL/GenBank/DDBJ whole genome shotgun (WGS) entry which is preliminary data.</text>
</comment>
<keyword evidence="4" id="KW-1185">Reference proteome</keyword>
<evidence type="ECO:0000313" key="4">
    <source>
        <dbReference type="Proteomes" id="UP000028341"/>
    </source>
</evidence>
<dbReference type="eggNOG" id="COG2197">
    <property type="taxonomic scope" value="Bacteria"/>
</dbReference>
<protein>
    <recommendedName>
        <fullName evidence="2">Histidine kinase/HSP90-like ATPase domain-containing protein</fullName>
    </recommendedName>
</protein>
<keyword evidence="1" id="KW-0808">Transferase</keyword>
<dbReference type="PANTHER" id="PTHR35526:SF3">
    <property type="entry name" value="ANTI-SIGMA-F FACTOR RSBW"/>
    <property type="match status" value="1"/>
</dbReference>
<evidence type="ECO:0000256" key="1">
    <source>
        <dbReference type="ARBA" id="ARBA00022527"/>
    </source>
</evidence>
<dbReference type="EMBL" id="JFCB01000051">
    <property type="protein sequence ID" value="KES03133.1"/>
    <property type="molecule type" value="Genomic_DNA"/>
</dbReference>
<dbReference type="Gene3D" id="3.30.565.10">
    <property type="entry name" value="Histidine kinase-like ATPase, C-terminal domain"/>
    <property type="match status" value="1"/>
</dbReference>
<accession>A0A081XHW0</accession>
<dbReference type="CDD" id="cd16936">
    <property type="entry name" value="HATPase_RsbW-like"/>
    <property type="match status" value="1"/>
</dbReference>
<dbReference type="InterPro" id="IPR003594">
    <property type="entry name" value="HATPase_dom"/>
</dbReference>
<evidence type="ECO:0000313" key="3">
    <source>
        <dbReference type="EMBL" id="KES03133.1"/>
    </source>
</evidence>
<evidence type="ECO:0000259" key="2">
    <source>
        <dbReference type="Pfam" id="PF13581"/>
    </source>
</evidence>
<proteinExistence type="predicted"/>